<dbReference type="InterPro" id="IPR050833">
    <property type="entry name" value="Poly_Biosynth_Transport"/>
</dbReference>
<dbReference type="Pfam" id="PF13440">
    <property type="entry name" value="Polysacc_synt_3"/>
    <property type="match status" value="1"/>
</dbReference>
<dbReference type="Proteomes" id="UP000319516">
    <property type="component" value="Unassembled WGS sequence"/>
</dbReference>
<protein>
    <submittedName>
        <fullName evidence="7">O-antigen/teichoic acid export membrane protein</fullName>
    </submittedName>
</protein>
<dbReference type="PANTHER" id="PTHR30250">
    <property type="entry name" value="PST FAMILY PREDICTED COLANIC ACID TRANSPORTER"/>
    <property type="match status" value="1"/>
</dbReference>
<evidence type="ECO:0000313" key="8">
    <source>
        <dbReference type="Proteomes" id="UP000319516"/>
    </source>
</evidence>
<name>A0A542YLM3_9MICO</name>
<organism evidence="7 8">
    <name type="scientific">Ornithinicoccus hortensis</name>
    <dbReference type="NCBI Taxonomy" id="82346"/>
    <lineage>
        <taxon>Bacteria</taxon>
        <taxon>Bacillati</taxon>
        <taxon>Actinomycetota</taxon>
        <taxon>Actinomycetes</taxon>
        <taxon>Micrococcales</taxon>
        <taxon>Intrasporangiaceae</taxon>
        <taxon>Ornithinicoccus</taxon>
    </lineage>
</organism>
<keyword evidence="5 6" id="KW-0472">Membrane</keyword>
<accession>A0A542YLM3</accession>
<evidence type="ECO:0000256" key="4">
    <source>
        <dbReference type="ARBA" id="ARBA00022989"/>
    </source>
</evidence>
<keyword evidence="8" id="KW-1185">Reference proteome</keyword>
<feature type="transmembrane region" description="Helical" evidence="6">
    <location>
        <begin position="124"/>
        <end position="147"/>
    </location>
</feature>
<evidence type="ECO:0000256" key="5">
    <source>
        <dbReference type="ARBA" id="ARBA00023136"/>
    </source>
</evidence>
<feature type="transmembrane region" description="Helical" evidence="6">
    <location>
        <begin position="100"/>
        <end position="117"/>
    </location>
</feature>
<feature type="transmembrane region" description="Helical" evidence="6">
    <location>
        <begin position="57"/>
        <end position="80"/>
    </location>
</feature>
<feature type="transmembrane region" description="Helical" evidence="6">
    <location>
        <begin position="347"/>
        <end position="366"/>
    </location>
</feature>
<feature type="transmembrane region" description="Helical" evidence="6">
    <location>
        <begin position="153"/>
        <end position="174"/>
    </location>
</feature>
<dbReference type="AlphaFoldDB" id="A0A542YLM3"/>
<feature type="transmembrane region" description="Helical" evidence="6">
    <location>
        <begin position="244"/>
        <end position="264"/>
    </location>
</feature>
<evidence type="ECO:0000256" key="1">
    <source>
        <dbReference type="ARBA" id="ARBA00004651"/>
    </source>
</evidence>
<dbReference type="PANTHER" id="PTHR30250:SF11">
    <property type="entry name" value="O-ANTIGEN TRANSPORTER-RELATED"/>
    <property type="match status" value="1"/>
</dbReference>
<feature type="transmembrane region" description="Helical" evidence="6">
    <location>
        <begin position="315"/>
        <end position="335"/>
    </location>
</feature>
<gene>
    <name evidence="7" type="ORF">FB467_0036</name>
</gene>
<evidence type="ECO:0000256" key="2">
    <source>
        <dbReference type="ARBA" id="ARBA00022475"/>
    </source>
</evidence>
<feature type="transmembrane region" description="Helical" evidence="6">
    <location>
        <begin position="285"/>
        <end position="309"/>
    </location>
</feature>
<keyword evidence="4 6" id="KW-1133">Transmembrane helix</keyword>
<comment type="subcellular location">
    <subcellularLocation>
        <location evidence="1">Cell membrane</location>
        <topology evidence="1">Multi-pass membrane protein</topology>
    </subcellularLocation>
</comment>
<dbReference type="EMBL" id="VFOP01000001">
    <property type="protein sequence ID" value="TQL48973.1"/>
    <property type="molecule type" value="Genomic_DNA"/>
</dbReference>
<feature type="transmembrane region" description="Helical" evidence="6">
    <location>
        <begin position="433"/>
        <end position="454"/>
    </location>
</feature>
<evidence type="ECO:0000313" key="7">
    <source>
        <dbReference type="EMBL" id="TQL48973.1"/>
    </source>
</evidence>
<keyword evidence="3 6" id="KW-0812">Transmembrane</keyword>
<sequence length="465" mass="47496">MLTFALARLLGEAGAGVVMQAMGVFTIVTVIGKLGLDSAALWLLPRLLIDHPAGIRGVLTFALSLTAVVGVLLGLGIWWAAPLVWRASDEGPVGESIQSIAWAVPLGALVLVALAVVRAFGQVVPFVAVGSIFLPGARPLLVVAVVLAGGGAVAATVAWALPLVLALAILLLLIRAQLQKVEGAVGGLSGWLPTRGQIRRVIGFSLPRTVSAALEQGLVWLDVLVVGLLSTASAAGIYGAASRFIAAGLMIDVAIRVIVSPRFSALMHEGRLAELQGLYRTAAGWLVLFATPGFVILAVFAPAALSLLGSGFTEGATALMVLCLGVSLTFMAGNIHSLLLMSGHSGWAAVNKAVALFIMVVGNLALVPALGIIGAAIAWASAMLVDAGLAVWQVKKLVGVQPELRITGSRLLVAAVATGVPAVIVRLTAGEGVIAMLGAAACAGAVFVAVCFLYRDRLDLAGLRA</sequence>
<feature type="transmembrane region" description="Helical" evidence="6">
    <location>
        <begin position="218"/>
        <end position="238"/>
    </location>
</feature>
<keyword evidence="2" id="KW-1003">Cell membrane</keyword>
<evidence type="ECO:0000256" key="3">
    <source>
        <dbReference type="ARBA" id="ARBA00022692"/>
    </source>
</evidence>
<reference evidence="7 8" key="1">
    <citation type="submission" date="2019-06" db="EMBL/GenBank/DDBJ databases">
        <title>Sequencing the genomes of 1000 actinobacteria strains.</title>
        <authorList>
            <person name="Klenk H.-P."/>
        </authorList>
    </citation>
    <scope>NUCLEOTIDE SEQUENCE [LARGE SCALE GENOMIC DNA]</scope>
    <source>
        <strain evidence="7 8">DSM 12335</strain>
    </source>
</reference>
<evidence type="ECO:0000256" key="6">
    <source>
        <dbReference type="SAM" id="Phobius"/>
    </source>
</evidence>
<dbReference type="GO" id="GO:0005886">
    <property type="term" value="C:plasma membrane"/>
    <property type="evidence" value="ECO:0007669"/>
    <property type="project" value="UniProtKB-SubCell"/>
</dbReference>
<comment type="caution">
    <text evidence="7">The sequence shown here is derived from an EMBL/GenBank/DDBJ whole genome shotgun (WGS) entry which is preliminary data.</text>
</comment>
<feature type="transmembrane region" description="Helical" evidence="6">
    <location>
        <begin position="25"/>
        <end position="45"/>
    </location>
</feature>
<proteinExistence type="predicted"/>